<dbReference type="PATRIC" id="fig|1423719.4.peg.146"/>
<dbReference type="HAMAP" id="MF_00088">
    <property type="entry name" value="KhpA"/>
    <property type="match status" value="1"/>
</dbReference>
<dbReference type="InterPro" id="IPR009019">
    <property type="entry name" value="KH_sf_prok-type"/>
</dbReference>
<evidence type="ECO:0000256" key="2">
    <source>
        <dbReference type="ARBA" id="ARBA00022884"/>
    </source>
</evidence>
<gene>
    <name evidence="3" type="primary">khpA</name>
    <name evidence="4" type="ORF">FC66_GL000144</name>
</gene>
<dbReference type="SUPFAM" id="SSF54814">
    <property type="entry name" value="Prokaryotic type KH domain (KH-domain type II)"/>
    <property type="match status" value="1"/>
</dbReference>
<keyword evidence="5" id="KW-1185">Reference proteome</keyword>
<organism evidence="4 5">
    <name type="scientific">Dellaglioa algida DSM 15638</name>
    <dbReference type="NCBI Taxonomy" id="1423719"/>
    <lineage>
        <taxon>Bacteria</taxon>
        <taxon>Bacillati</taxon>
        <taxon>Bacillota</taxon>
        <taxon>Bacilli</taxon>
        <taxon>Lactobacillales</taxon>
        <taxon>Lactobacillaceae</taxon>
        <taxon>Dellaglioa</taxon>
    </lineage>
</organism>
<dbReference type="Pfam" id="PF13083">
    <property type="entry name" value="KH_KhpA-B"/>
    <property type="match status" value="1"/>
</dbReference>
<keyword evidence="3" id="KW-0133">Cell shape</keyword>
<accession>A0A0R1HLT3</accession>
<comment type="function">
    <text evidence="3">A probable RNA chaperone. Forms a complex with KhpB which binds to cellular RNA and controls its expression. Plays a role in peptidoglycan (PG) homeostasis and cell length regulation.</text>
</comment>
<dbReference type="RefSeq" id="WP_057973465.1">
    <property type="nucleotide sequence ID" value="NZ_AZDI01000001.1"/>
</dbReference>
<dbReference type="CDD" id="cd22533">
    <property type="entry name" value="KH-II_YlqC-like"/>
    <property type="match status" value="1"/>
</dbReference>
<evidence type="ECO:0000313" key="5">
    <source>
        <dbReference type="Proteomes" id="UP000051450"/>
    </source>
</evidence>
<dbReference type="GeneID" id="83548807"/>
<name>A0A0R1HLT3_9LACO</name>
<evidence type="ECO:0000313" key="4">
    <source>
        <dbReference type="EMBL" id="KRK46521.1"/>
    </source>
</evidence>
<keyword evidence="2 3" id="KW-0694">RNA-binding</keyword>
<dbReference type="PANTHER" id="PTHR34654:SF1">
    <property type="entry name" value="RNA-BINDING PROTEIN KHPA"/>
    <property type="match status" value="1"/>
</dbReference>
<dbReference type="GO" id="GO:0008360">
    <property type="term" value="P:regulation of cell shape"/>
    <property type="evidence" value="ECO:0007669"/>
    <property type="project" value="UniProtKB-KW"/>
</dbReference>
<dbReference type="OrthoDB" id="9812389at2"/>
<dbReference type="PANTHER" id="PTHR34654">
    <property type="entry name" value="UPF0109 PROTEIN SCO5592"/>
    <property type="match status" value="1"/>
</dbReference>
<comment type="similarity">
    <text evidence="3">Belongs to the KhpA RNA-binding protein family.</text>
</comment>
<keyword evidence="3" id="KW-0143">Chaperone</keyword>
<dbReference type="GO" id="GO:0003723">
    <property type="term" value="F:RNA binding"/>
    <property type="evidence" value="ECO:0007669"/>
    <property type="project" value="UniProtKB-UniRule"/>
</dbReference>
<dbReference type="EMBL" id="AZDI01000001">
    <property type="protein sequence ID" value="KRK46521.1"/>
    <property type="molecule type" value="Genomic_DNA"/>
</dbReference>
<dbReference type="GO" id="GO:0071555">
    <property type="term" value="P:cell wall organization"/>
    <property type="evidence" value="ECO:0007669"/>
    <property type="project" value="UniProtKB-KW"/>
</dbReference>
<keyword evidence="1 3" id="KW-0963">Cytoplasm</keyword>
<dbReference type="STRING" id="1423719.FC66_GL000144"/>
<proteinExistence type="inferred from homology"/>
<reference evidence="4 5" key="1">
    <citation type="journal article" date="2015" name="Genome Announc.">
        <title>Expanding the biotechnology potential of lactobacilli through comparative genomics of 213 strains and associated genera.</title>
        <authorList>
            <person name="Sun Z."/>
            <person name="Harris H.M."/>
            <person name="McCann A."/>
            <person name="Guo C."/>
            <person name="Argimon S."/>
            <person name="Zhang W."/>
            <person name="Yang X."/>
            <person name="Jeffery I.B."/>
            <person name="Cooney J.C."/>
            <person name="Kagawa T.F."/>
            <person name="Liu W."/>
            <person name="Song Y."/>
            <person name="Salvetti E."/>
            <person name="Wrobel A."/>
            <person name="Rasinkangas P."/>
            <person name="Parkhill J."/>
            <person name="Rea M.C."/>
            <person name="O'Sullivan O."/>
            <person name="Ritari J."/>
            <person name="Douillard F.P."/>
            <person name="Paul Ross R."/>
            <person name="Yang R."/>
            <person name="Briner A.E."/>
            <person name="Felis G.E."/>
            <person name="de Vos W.M."/>
            <person name="Barrangou R."/>
            <person name="Klaenhammer T.R."/>
            <person name="Caufield P.W."/>
            <person name="Cui Y."/>
            <person name="Zhang H."/>
            <person name="O'Toole P.W."/>
        </authorList>
    </citation>
    <scope>NUCLEOTIDE SEQUENCE [LARGE SCALE GENOMIC DNA]</scope>
    <source>
        <strain evidence="4 5">DSM 15638</strain>
    </source>
</reference>
<dbReference type="PROSITE" id="PS50890">
    <property type="entry name" value="PUA"/>
    <property type="match status" value="1"/>
</dbReference>
<dbReference type="AlphaFoldDB" id="A0A0R1HLT3"/>
<dbReference type="InterPro" id="IPR015946">
    <property type="entry name" value="KH_dom-like_a/b"/>
</dbReference>
<comment type="subunit">
    <text evidence="3">Forms a complex with KhpB.</text>
</comment>
<evidence type="ECO:0000256" key="3">
    <source>
        <dbReference type="HAMAP-Rule" id="MF_00088"/>
    </source>
</evidence>
<comment type="subcellular location">
    <subcellularLocation>
        <location evidence="3">Cytoplasm</location>
    </subcellularLocation>
</comment>
<protein>
    <recommendedName>
        <fullName evidence="3">RNA-binding protein KhpA</fullName>
    </recommendedName>
    <alternativeName>
        <fullName evidence="3">KH-domain protein A</fullName>
    </alternativeName>
</protein>
<dbReference type="GO" id="GO:0009252">
    <property type="term" value="P:peptidoglycan biosynthetic process"/>
    <property type="evidence" value="ECO:0007669"/>
    <property type="project" value="UniProtKB-UniRule"/>
</dbReference>
<comment type="caution">
    <text evidence="4">The sequence shown here is derived from an EMBL/GenBank/DDBJ whole genome shotgun (WGS) entry which is preliminary data.</text>
</comment>
<keyword evidence="3" id="KW-0961">Cell wall biogenesis/degradation</keyword>
<sequence>MTEAEVTNLILTIVKPLVENPDDVQVGQKQDDHYVYFELSVNADDIGRIIGKHGQVAQAIRTIIYGVRLASSKRVRLNILD</sequence>
<evidence type="ECO:0000256" key="1">
    <source>
        <dbReference type="ARBA" id="ARBA00022490"/>
    </source>
</evidence>
<dbReference type="Proteomes" id="UP000051450">
    <property type="component" value="Unassembled WGS sequence"/>
</dbReference>
<dbReference type="InterPro" id="IPR020627">
    <property type="entry name" value="KhpA"/>
</dbReference>
<dbReference type="Gene3D" id="3.30.300.20">
    <property type="match status" value="1"/>
</dbReference>
<dbReference type="GO" id="GO:0005737">
    <property type="term" value="C:cytoplasm"/>
    <property type="evidence" value="ECO:0007669"/>
    <property type="project" value="UniProtKB-SubCell"/>
</dbReference>